<dbReference type="InterPro" id="IPR012258">
    <property type="entry name" value="Acyl-CoA_oxidase"/>
</dbReference>
<accession>A0A8K0JT78</accession>
<dbReference type="GO" id="GO:0016402">
    <property type="term" value="F:pristanoyl-CoA oxidase activity"/>
    <property type="evidence" value="ECO:0007669"/>
    <property type="project" value="TreeGrafter"/>
</dbReference>
<evidence type="ECO:0000259" key="12">
    <source>
        <dbReference type="Pfam" id="PF02770"/>
    </source>
</evidence>
<evidence type="ECO:0000313" key="14">
    <source>
        <dbReference type="EMBL" id="KAG8222250.1"/>
    </source>
</evidence>
<dbReference type="SUPFAM" id="SSF47203">
    <property type="entry name" value="Acyl-CoA dehydrogenase C-terminal domain-like"/>
    <property type="match status" value="2"/>
</dbReference>
<dbReference type="EMBL" id="KZ308127">
    <property type="protein sequence ID" value="KAG8222250.1"/>
    <property type="molecule type" value="Genomic_DNA"/>
</dbReference>
<comment type="similarity">
    <text evidence="4">Belongs to the acyl-CoA oxidase family.</text>
</comment>
<evidence type="ECO:0000256" key="1">
    <source>
        <dbReference type="ARBA" id="ARBA00001974"/>
    </source>
</evidence>
<gene>
    <name evidence="14" type="ORF">J437_LFUL001448</name>
</gene>
<dbReference type="Gene3D" id="1.20.140.10">
    <property type="entry name" value="Butyryl-CoA Dehydrogenase, subunit A, domain 3"/>
    <property type="match status" value="1"/>
</dbReference>
<dbReference type="Gene3D" id="2.40.110.10">
    <property type="entry name" value="Butyryl-CoA Dehydrogenase, subunit A, domain 2"/>
    <property type="match status" value="1"/>
</dbReference>
<comment type="subcellular location">
    <subcellularLocation>
        <location evidence="2">Peroxisome</location>
    </subcellularLocation>
</comment>
<evidence type="ECO:0000256" key="8">
    <source>
        <dbReference type="ARBA" id="ARBA00022832"/>
    </source>
</evidence>
<protein>
    <recommendedName>
        <fullName evidence="5">acyl-CoA oxidase</fullName>
        <ecNumber evidence="5">1.3.3.6</ecNumber>
    </recommendedName>
</protein>
<sequence length="517" mass="57430">MDLLPDFPSGPLDRYRKKASFNWKNMRLIIEDESLLRLKMKIWNTLESDPLFHNPQRSPTFDELRELTLKRMYKIREYNFLPEEEYLKDPYKANAASYAYIDYDSSVAIKLGLSFGMFPSTIRNVGTERHQKFLDASQRGKILGCFVLTEIGHGTNTKAMRTTATYDPNTQEFILNSPDFGAAKCWAGNLGQSCTHGVVFAQLITSKGTNTENHGLHAFVVPIRNPNTLLPYPGIIVGDMGEKKGLNGIDNGFLLFQNYRIPRENLLNRTGDVLPDGTYVTPYEDPNKRFGASLGNLSSGRVSITGSVMMYLSKAIVIAVRYSAVRRQFSSGSEEDGGEESPVLEYQLQGWRLLPYLASAYVYKIFSEYFMKTFIKFSRASILGNADPGHISAMGMEIHALSSASKPVASWIASDGIQECREACGGHGFLKGGLTKSPETGMKLREGILELCSSLKDDSVALADALAPPDFILNSALGDSNGQVYNNLQRSMMLAPKAMERPAWWPEIVAHTGGCKL</sequence>
<keyword evidence="11" id="KW-0576">Peroxisome</keyword>
<evidence type="ECO:0000256" key="3">
    <source>
        <dbReference type="ARBA" id="ARBA00005189"/>
    </source>
</evidence>
<dbReference type="GO" id="GO:0033540">
    <property type="term" value="P:fatty acid beta-oxidation using acyl-CoA oxidase"/>
    <property type="evidence" value="ECO:0007669"/>
    <property type="project" value="TreeGrafter"/>
</dbReference>
<feature type="domain" description="Acyl-CoA oxidase C-alpha1" evidence="13">
    <location>
        <begin position="295"/>
        <end position="431"/>
    </location>
</feature>
<reference evidence="14" key="2">
    <citation type="submission" date="2017-10" db="EMBL/GenBank/DDBJ databases">
        <title>Ladona fulva Genome sequencing and assembly.</title>
        <authorList>
            <person name="Murali S."/>
            <person name="Richards S."/>
            <person name="Bandaranaike D."/>
            <person name="Bellair M."/>
            <person name="Blankenburg K."/>
            <person name="Chao H."/>
            <person name="Dinh H."/>
            <person name="Doddapaneni H."/>
            <person name="Dugan-Rocha S."/>
            <person name="Elkadiri S."/>
            <person name="Gnanaolivu R."/>
            <person name="Hernandez B."/>
            <person name="Skinner E."/>
            <person name="Javaid M."/>
            <person name="Lee S."/>
            <person name="Li M."/>
            <person name="Ming W."/>
            <person name="Munidasa M."/>
            <person name="Muniz J."/>
            <person name="Nguyen L."/>
            <person name="Hughes D."/>
            <person name="Osuji N."/>
            <person name="Pu L.-L."/>
            <person name="Puazo M."/>
            <person name="Qu C."/>
            <person name="Quiroz J."/>
            <person name="Raj R."/>
            <person name="Weissenberger G."/>
            <person name="Xin Y."/>
            <person name="Zou X."/>
            <person name="Han Y."/>
            <person name="Worley K."/>
            <person name="Muzny D."/>
            <person name="Gibbs R."/>
        </authorList>
    </citation>
    <scope>NUCLEOTIDE SEQUENCE</scope>
    <source>
        <strain evidence="14">Sampled in the wild</strain>
    </source>
</reference>
<name>A0A8K0JT78_LADFU</name>
<comment type="pathway">
    <text evidence="3">Lipid metabolism.</text>
</comment>
<dbReference type="Pfam" id="PF02770">
    <property type="entry name" value="Acyl-CoA_dh_M"/>
    <property type="match status" value="1"/>
</dbReference>
<dbReference type="Gene3D" id="1.10.540.10">
    <property type="entry name" value="Acyl-CoA dehydrogenase/oxidase, N-terminal domain"/>
    <property type="match status" value="1"/>
</dbReference>
<evidence type="ECO:0000256" key="2">
    <source>
        <dbReference type="ARBA" id="ARBA00004275"/>
    </source>
</evidence>
<keyword evidence="8" id="KW-0276">Fatty acid metabolism</keyword>
<dbReference type="Pfam" id="PF22924">
    <property type="entry name" value="ACOX_C_alpha1"/>
    <property type="match status" value="1"/>
</dbReference>
<organism evidence="14 15">
    <name type="scientific">Ladona fulva</name>
    <name type="common">Scarce chaser dragonfly</name>
    <name type="synonym">Libellula fulva</name>
    <dbReference type="NCBI Taxonomy" id="123851"/>
    <lineage>
        <taxon>Eukaryota</taxon>
        <taxon>Metazoa</taxon>
        <taxon>Ecdysozoa</taxon>
        <taxon>Arthropoda</taxon>
        <taxon>Hexapoda</taxon>
        <taxon>Insecta</taxon>
        <taxon>Pterygota</taxon>
        <taxon>Palaeoptera</taxon>
        <taxon>Odonata</taxon>
        <taxon>Epiprocta</taxon>
        <taxon>Anisoptera</taxon>
        <taxon>Libelluloidea</taxon>
        <taxon>Libellulidae</taxon>
        <taxon>Ladona</taxon>
    </lineage>
</organism>
<dbReference type="InterPro" id="IPR037069">
    <property type="entry name" value="AcylCoA_DH/ox_N_sf"/>
</dbReference>
<keyword evidence="6" id="KW-0285">Flavoprotein</keyword>
<dbReference type="OrthoDB" id="538336at2759"/>
<dbReference type="PANTHER" id="PTHR10909">
    <property type="entry name" value="ELECTRON TRANSPORT OXIDOREDUCTASE"/>
    <property type="match status" value="1"/>
</dbReference>
<dbReference type="EC" id="1.3.3.6" evidence="5"/>
<evidence type="ECO:0000256" key="10">
    <source>
        <dbReference type="ARBA" id="ARBA00023098"/>
    </source>
</evidence>
<feature type="domain" description="Acyl-CoA oxidase/dehydrogenase middle" evidence="12">
    <location>
        <begin position="145"/>
        <end position="258"/>
    </location>
</feature>
<dbReference type="InterPro" id="IPR036250">
    <property type="entry name" value="AcylCo_DH-like_C"/>
</dbReference>
<keyword evidence="10" id="KW-0443">Lipid metabolism</keyword>
<keyword evidence="7" id="KW-0274">FAD</keyword>
<evidence type="ECO:0000256" key="6">
    <source>
        <dbReference type="ARBA" id="ARBA00022630"/>
    </source>
</evidence>
<evidence type="ECO:0000256" key="11">
    <source>
        <dbReference type="ARBA" id="ARBA00023140"/>
    </source>
</evidence>
<dbReference type="FunFam" id="1.20.140.10:FF:000010">
    <property type="entry name" value="Acyl-coenzyme A oxidase"/>
    <property type="match status" value="1"/>
</dbReference>
<dbReference type="GO" id="GO:0005777">
    <property type="term" value="C:peroxisome"/>
    <property type="evidence" value="ECO:0007669"/>
    <property type="project" value="UniProtKB-SubCell"/>
</dbReference>
<evidence type="ECO:0000256" key="9">
    <source>
        <dbReference type="ARBA" id="ARBA00023002"/>
    </source>
</evidence>
<evidence type="ECO:0000259" key="13">
    <source>
        <dbReference type="Pfam" id="PF22924"/>
    </source>
</evidence>
<dbReference type="PANTHER" id="PTHR10909:SF390">
    <property type="entry name" value="PEROXISOMAL ACYL-COENZYME A OXIDASE 3"/>
    <property type="match status" value="1"/>
</dbReference>
<dbReference type="SUPFAM" id="SSF56645">
    <property type="entry name" value="Acyl-CoA dehydrogenase NM domain-like"/>
    <property type="match status" value="1"/>
</dbReference>
<evidence type="ECO:0000313" key="15">
    <source>
        <dbReference type="Proteomes" id="UP000792457"/>
    </source>
</evidence>
<evidence type="ECO:0000256" key="5">
    <source>
        <dbReference type="ARBA" id="ARBA00012870"/>
    </source>
</evidence>
<dbReference type="FunFam" id="2.40.110.10:FF:000005">
    <property type="entry name" value="Acyl-coenzyme A oxidase"/>
    <property type="match status" value="1"/>
</dbReference>
<evidence type="ECO:0000256" key="7">
    <source>
        <dbReference type="ARBA" id="ARBA00022827"/>
    </source>
</evidence>
<dbReference type="InterPro" id="IPR006091">
    <property type="entry name" value="Acyl-CoA_Oxase/DH_mid-dom"/>
</dbReference>
<reference evidence="14" key="1">
    <citation type="submission" date="2013-04" db="EMBL/GenBank/DDBJ databases">
        <authorList>
            <person name="Qu J."/>
            <person name="Murali S.C."/>
            <person name="Bandaranaike D."/>
            <person name="Bellair M."/>
            <person name="Blankenburg K."/>
            <person name="Chao H."/>
            <person name="Dinh H."/>
            <person name="Doddapaneni H."/>
            <person name="Downs B."/>
            <person name="Dugan-Rocha S."/>
            <person name="Elkadiri S."/>
            <person name="Gnanaolivu R.D."/>
            <person name="Hernandez B."/>
            <person name="Javaid M."/>
            <person name="Jayaseelan J.C."/>
            <person name="Lee S."/>
            <person name="Li M."/>
            <person name="Ming W."/>
            <person name="Munidasa M."/>
            <person name="Muniz J."/>
            <person name="Nguyen L."/>
            <person name="Ongeri F."/>
            <person name="Osuji N."/>
            <person name="Pu L.-L."/>
            <person name="Puazo M."/>
            <person name="Qu C."/>
            <person name="Quiroz J."/>
            <person name="Raj R."/>
            <person name="Weissenberger G."/>
            <person name="Xin Y."/>
            <person name="Zou X."/>
            <person name="Han Y."/>
            <person name="Richards S."/>
            <person name="Worley K."/>
            <person name="Muzny D."/>
            <person name="Gibbs R."/>
        </authorList>
    </citation>
    <scope>NUCLEOTIDE SEQUENCE</scope>
    <source>
        <strain evidence="14">Sampled in the wild</strain>
    </source>
</reference>
<comment type="cofactor">
    <cofactor evidence="1">
        <name>FAD</name>
        <dbReference type="ChEBI" id="CHEBI:57692"/>
    </cofactor>
</comment>
<proteinExistence type="inferred from homology"/>
<keyword evidence="15" id="KW-1185">Reference proteome</keyword>
<dbReference type="GO" id="GO:0071949">
    <property type="term" value="F:FAD binding"/>
    <property type="evidence" value="ECO:0007669"/>
    <property type="project" value="InterPro"/>
</dbReference>
<dbReference type="AlphaFoldDB" id="A0A8K0JT78"/>
<keyword evidence="9" id="KW-0560">Oxidoreductase</keyword>
<evidence type="ECO:0000256" key="4">
    <source>
        <dbReference type="ARBA" id="ARBA00006288"/>
    </source>
</evidence>
<comment type="caution">
    <text evidence="14">The sequence shown here is derived from an EMBL/GenBank/DDBJ whole genome shotgun (WGS) entry which is preliminary data.</text>
</comment>
<dbReference type="InterPro" id="IPR046373">
    <property type="entry name" value="Acyl-CoA_Oxase/DH_mid-dom_sf"/>
</dbReference>
<dbReference type="InterPro" id="IPR055060">
    <property type="entry name" value="ACOX_C_alpha1"/>
</dbReference>
<dbReference type="GO" id="GO:0055088">
    <property type="term" value="P:lipid homeostasis"/>
    <property type="evidence" value="ECO:0007669"/>
    <property type="project" value="TreeGrafter"/>
</dbReference>
<dbReference type="Proteomes" id="UP000792457">
    <property type="component" value="Unassembled WGS sequence"/>
</dbReference>
<dbReference type="InterPro" id="IPR009100">
    <property type="entry name" value="AcylCoA_DH/oxidase_NM_dom_sf"/>
</dbReference>
<dbReference type="GO" id="GO:0005504">
    <property type="term" value="F:fatty acid binding"/>
    <property type="evidence" value="ECO:0007669"/>
    <property type="project" value="TreeGrafter"/>
</dbReference>